<dbReference type="AlphaFoldDB" id="A0A9E7PMH7"/>
<reference evidence="6" key="1">
    <citation type="submission" date="2022-04" db="EMBL/GenBank/DDBJ databases">
        <title>Complete genome of Methanoplanus endosymbiosus DSM 3599.</title>
        <authorList>
            <person name="Chen S.-C."/>
            <person name="You Y.-T."/>
            <person name="Zhou Y.-Z."/>
            <person name="Lai M.-C."/>
        </authorList>
    </citation>
    <scope>NUCLEOTIDE SEQUENCE</scope>
    <source>
        <strain evidence="6">DSM 3599</strain>
    </source>
</reference>
<dbReference type="InterPro" id="IPR003265">
    <property type="entry name" value="HhH-GPD_domain"/>
</dbReference>
<gene>
    <name evidence="6" type="ORF">L6E24_02110</name>
</gene>
<dbReference type="GO" id="GO:0051539">
    <property type="term" value="F:4 iron, 4 sulfur cluster binding"/>
    <property type="evidence" value="ECO:0007669"/>
    <property type="project" value="UniProtKB-KW"/>
</dbReference>
<evidence type="ECO:0000259" key="5">
    <source>
        <dbReference type="SMART" id="SM00478"/>
    </source>
</evidence>
<dbReference type="KEGG" id="mend:L6E24_02110"/>
<dbReference type="Pfam" id="PF00730">
    <property type="entry name" value="HhH-GPD"/>
    <property type="match status" value="1"/>
</dbReference>
<keyword evidence="3" id="KW-0408">Iron</keyword>
<dbReference type="GO" id="GO:0046872">
    <property type="term" value="F:metal ion binding"/>
    <property type="evidence" value="ECO:0007669"/>
    <property type="project" value="UniProtKB-KW"/>
</dbReference>
<evidence type="ECO:0000313" key="7">
    <source>
        <dbReference type="Proteomes" id="UP001060368"/>
    </source>
</evidence>
<dbReference type="Gene3D" id="1.10.340.30">
    <property type="entry name" value="Hypothetical protein, domain 2"/>
    <property type="match status" value="1"/>
</dbReference>
<dbReference type="Proteomes" id="UP001060368">
    <property type="component" value="Chromosome"/>
</dbReference>
<keyword evidence="7" id="KW-1185">Reference proteome</keyword>
<dbReference type="GeneID" id="74306451"/>
<keyword evidence="1" id="KW-0004">4Fe-4S</keyword>
<dbReference type="Gene3D" id="1.10.1670.10">
    <property type="entry name" value="Helix-hairpin-Helix base-excision DNA repair enzymes (C-terminal)"/>
    <property type="match status" value="1"/>
</dbReference>
<dbReference type="SMART" id="SM00478">
    <property type="entry name" value="ENDO3c"/>
    <property type="match status" value="1"/>
</dbReference>
<dbReference type="CDD" id="cd00056">
    <property type="entry name" value="ENDO3c"/>
    <property type="match status" value="1"/>
</dbReference>
<dbReference type="PANTHER" id="PTHR10359:SF19">
    <property type="entry name" value="DNA REPAIR GLYCOSYLASE MJ1434-RELATED"/>
    <property type="match status" value="1"/>
</dbReference>
<evidence type="ECO:0000256" key="1">
    <source>
        <dbReference type="ARBA" id="ARBA00022485"/>
    </source>
</evidence>
<dbReference type="GO" id="GO:0003824">
    <property type="term" value="F:catalytic activity"/>
    <property type="evidence" value="ECO:0007669"/>
    <property type="project" value="InterPro"/>
</dbReference>
<evidence type="ECO:0000256" key="4">
    <source>
        <dbReference type="ARBA" id="ARBA00023014"/>
    </source>
</evidence>
<dbReference type="GO" id="GO:0006284">
    <property type="term" value="P:base-excision repair"/>
    <property type="evidence" value="ECO:0007669"/>
    <property type="project" value="InterPro"/>
</dbReference>
<dbReference type="PIRSF" id="PIRSF001435">
    <property type="entry name" value="Nth"/>
    <property type="match status" value="1"/>
</dbReference>
<evidence type="ECO:0000256" key="2">
    <source>
        <dbReference type="ARBA" id="ARBA00022723"/>
    </source>
</evidence>
<dbReference type="SUPFAM" id="SSF48150">
    <property type="entry name" value="DNA-glycosylase"/>
    <property type="match status" value="1"/>
</dbReference>
<dbReference type="EMBL" id="CP096115">
    <property type="protein sequence ID" value="UUX92944.1"/>
    <property type="molecule type" value="Genomic_DNA"/>
</dbReference>
<protein>
    <submittedName>
        <fullName evidence="6">Fe-S cluster assembly protein HesB</fullName>
    </submittedName>
</protein>
<organism evidence="6 7">
    <name type="scientific">Methanoplanus endosymbiosus</name>
    <dbReference type="NCBI Taxonomy" id="33865"/>
    <lineage>
        <taxon>Archaea</taxon>
        <taxon>Methanobacteriati</taxon>
        <taxon>Methanobacteriota</taxon>
        <taxon>Stenosarchaea group</taxon>
        <taxon>Methanomicrobia</taxon>
        <taxon>Methanomicrobiales</taxon>
        <taxon>Methanomicrobiaceae</taxon>
        <taxon>Methanoplanus</taxon>
    </lineage>
</organism>
<evidence type="ECO:0000313" key="6">
    <source>
        <dbReference type="EMBL" id="UUX92944.1"/>
    </source>
</evidence>
<keyword evidence="2" id="KW-0479">Metal-binding</keyword>
<dbReference type="RefSeq" id="WP_257743087.1">
    <property type="nucleotide sequence ID" value="NZ_CP096115.1"/>
</dbReference>
<accession>A0A9E7PMH7</accession>
<name>A0A9E7PMH7_9EURY</name>
<dbReference type="InterPro" id="IPR011257">
    <property type="entry name" value="DNA_glycosylase"/>
</dbReference>
<evidence type="ECO:0000256" key="3">
    <source>
        <dbReference type="ARBA" id="ARBA00023004"/>
    </source>
</evidence>
<sequence>MPDEYFNSQILGIISLFGEEFGDTEWWPALPWEVMAGSVLTPQTKWRNVLKALDNLKSCGICTFEDISKAPDETIQECIRCTGFYRMKTERLKAFAEFYCEKSDISGYWEREDTATIRRDLLSIKGVGEETADSILCYALYRNSFVIDAYTERICSCAGIPLKKGKLKEAVEMVIPQDNSCYRKFHGWFVEYGKKYCNKEMCDICRIKNLKR</sequence>
<dbReference type="InterPro" id="IPR023170">
    <property type="entry name" value="HhH_base_excis_C"/>
</dbReference>
<dbReference type="PANTHER" id="PTHR10359">
    <property type="entry name" value="A/G-SPECIFIC ADENINE GLYCOSYLASE/ENDONUCLEASE III"/>
    <property type="match status" value="1"/>
</dbReference>
<feature type="domain" description="HhH-GPD" evidence="5">
    <location>
        <begin position="40"/>
        <end position="195"/>
    </location>
</feature>
<keyword evidence="4" id="KW-0411">Iron-sulfur</keyword>
<proteinExistence type="predicted"/>